<dbReference type="InterPro" id="IPR036388">
    <property type="entry name" value="WH-like_DNA-bd_sf"/>
</dbReference>
<dbReference type="InterPro" id="IPR007630">
    <property type="entry name" value="RNA_pol_sigma70_r4"/>
</dbReference>
<dbReference type="Gene3D" id="3.30.420.10">
    <property type="entry name" value="Ribonuclease H-like superfamily/Ribonuclease H"/>
    <property type="match status" value="1"/>
</dbReference>
<dbReference type="InterPro" id="IPR012337">
    <property type="entry name" value="RNaseH-like_sf"/>
</dbReference>
<name>A0A9X1WMS5_9CORY</name>
<dbReference type="AlphaFoldDB" id="A0A9X1WMS5"/>
<dbReference type="RefSeq" id="WP_244805213.1">
    <property type="nucleotide sequence ID" value="NZ_JALIEA010000017.1"/>
</dbReference>
<evidence type="ECO:0000256" key="1">
    <source>
        <dbReference type="ARBA" id="ARBA00022722"/>
    </source>
</evidence>
<dbReference type="Pfam" id="PF04545">
    <property type="entry name" value="Sigma70_r4"/>
    <property type="match status" value="1"/>
</dbReference>
<accession>A0A9X1WMS5</accession>
<dbReference type="SUPFAM" id="SSF53098">
    <property type="entry name" value="Ribonuclease H-like"/>
    <property type="match status" value="1"/>
</dbReference>
<dbReference type="PANTHER" id="PTHR30231:SF4">
    <property type="entry name" value="PROTEIN NEN2"/>
    <property type="match status" value="1"/>
</dbReference>
<dbReference type="GO" id="GO:0006352">
    <property type="term" value="P:DNA-templated transcription initiation"/>
    <property type="evidence" value="ECO:0007669"/>
    <property type="project" value="InterPro"/>
</dbReference>
<dbReference type="GO" id="GO:0003700">
    <property type="term" value="F:DNA-binding transcription factor activity"/>
    <property type="evidence" value="ECO:0007669"/>
    <property type="project" value="InterPro"/>
</dbReference>
<dbReference type="SUPFAM" id="SSF158682">
    <property type="entry name" value="TerB-like"/>
    <property type="match status" value="1"/>
</dbReference>
<dbReference type="EMBL" id="JALIEA010000017">
    <property type="protein sequence ID" value="MCJ7859487.1"/>
    <property type="molecule type" value="Genomic_DNA"/>
</dbReference>
<evidence type="ECO:0000259" key="5">
    <source>
        <dbReference type="PROSITE" id="PS00716"/>
    </source>
</evidence>
<dbReference type="GO" id="GO:0005829">
    <property type="term" value="C:cytosol"/>
    <property type="evidence" value="ECO:0007669"/>
    <property type="project" value="TreeGrafter"/>
</dbReference>
<dbReference type="Pfam" id="PF00929">
    <property type="entry name" value="RNase_T"/>
    <property type="match status" value="1"/>
</dbReference>
<keyword evidence="3" id="KW-0269">Exonuclease</keyword>
<dbReference type="GO" id="GO:0008408">
    <property type="term" value="F:3'-5' exonuclease activity"/>
    <property type="evidence" value="ECO:0007669"/>
    <property type="project" value="TreeGrafter"/>
</dbReference>
<dbReference type="GO" id="GO:0003676">
    <property type="term" value="F:nucleic acid binding"/>
    <property type="evidence" value="ECO:0007669"/>
    <property type="project" value="InterPro"/>
</dbReference>
<dbReference type="InterPro" id="IPR013520">
    <property type="entry name" value="Ribonucl_H"/>
</dbReference>
<evidence type="ECO:0000256" key="3">
    <source>
        <dbReference type="ARBA" id="ARBA00022839"/>
    </source>
</evidence>
<evidence type="ECO:0000313" key="6">
    <source>
        <dbReference type="EMBL" id="MCJ7859487.1"/>
    </source>
</evidence>
<comment type="caution">
    <text evidence="6">The sequence shown here is derived from an EMBL/GenBank/DDBJ whole genome shotgun (WGS) entry which is preliminary data.</text>
</comment>
<dbReference type="InterPro" id="IPR036420">
    <property type="entry name" value="BRCT_dom_sf"/>
</dbReference>
<dbReference type="PANTHER" id="PTHR30231">
    <property type="entry name" value="DNA POLYMERASE III SUBUNIT EPSILON"/>
    <property type="match status" value="1"/>
</dbReference>
<protein>
    <recommendedName>
        <fullName evidence="5">RNA polymerase sigma-70 domain-containing protein</fullName>
    </recommendedName>
</protein>
<evidence type="ECO:0000313" key="7">
    <source>
        <dbReference type="Proteomes" id="UP001139207"/>
    </source>
</evidence>
<gene>
    <name evidence="6" type="ORF">MUN33_12320</name>
</gene>
<dbReference type="SMART" id="SM00479">
    <property type="entry name" value="EXOIII"/>
    <property type="match status" value="1"/>
</dbReference>
<dbReference type="FunFam" id="3.30.420.10:FF:000045">
    <property type="entry name" value="3'-5' exonuclease DinG"/>
    <property type="match status" value="1"/>
</dbReference>
<evidence type="ECO:0000256" key="2">
    <source>
        <dbReference type="ARBA" id="ARBA00022801"/>
    </source>
</evidence>
<keyword evidence="1" id="KW-0540">Nuclease</keyword>
<dbReference type="Gene3D" id="1.10.10.10">
    <property type="entry name" value="Winged helix-like DNA-binding domain superfamily/Winged helix DNA-binding domain"/>
    <property type="match status" value="1"/>
</dbReference>
<evidence type="ECO:0000256" key="4">
    <source>
        <dbReference type="SAM" id="MobiDB-lite"/>
    </source>
</evidence>
<dbReference type="Proteomes" id="UP001139207">
    <property type="component" value="Unassembled WGS sequence"/>
</dbReference>
<sequence length="1050" mass="111403">MHTQTHHSPSAPSGAAPFAVVDVETTGFSNRDRVLEVAVVHADTDGSVTDRWTTLVNPRRDIPNTRIHGISGSDLVHAPTFADIAGDLAEQLSGRVFVAHNAAFDTRLLGAEFARLGLTGSPFTDAFLCTQSLTGALLPASGRRLSAALAAAGITNARAHAALGDAEATAELLQHYLRIGRGTVDAFLHGVRAVDLPVAELGTGRGAALCPRTADVAAPGDAGDGTWLNQLASGVPLAGRGNVDEYLDLLGVTMLDRELSVHEIQQLTDCATDLGIGRDEARELHTGFVRQLAVLAWADGVVTDEERDDIVQVATVLGVAEEEATRLLESPSTVADTPTGADARGVTGGIRLAPGDRVTFTGTTEIPRDVWEARATDAGLDVGGVKKSSVLLVAADPDSFSRKATRARELGVPVVSETGFARLLGELENSGSGAIDPRVVLESSRPDPSVEETSASAGSDDGVDAVPSGDNGSADAVSGLAVAFYDPADGVADEVLDDALGEAFDTAAGLLGFLARTHGSLRAAVEHAGISAVDGELPAYVEDLLGRAGDDAGALRTAVSLRRGTVQDVLARTWNGCDDREKLILRDRFVARDAATLDELGKATGLTRERVRQIQKKLIEGLRPLAASGPVADLLAGIRAHAHPVNTLDAVTTVFPELAESQDGWDAPLWQILDAFDDDFRVEDGWVCFPDLPTAAQRTGNLLAPMVNPEGVAPVADVLERSSLDDEAVVREWLRTCGYHVVGRHVFTRAGSIPARAAAVLSIAGHPMSVAEIYAAASETKSDRSFRNGLYASDALMRVGVDKWALTRWEMEEYTGIADLIAQRVDARGEVAVDELIEELTGAYGVSAQSVRTYASVGDFEVDGGVVRRRAEPMTNSATPEDANGLYMRNGRWCYLMTVTKDHLRGSGFTVPNGMTADLGLEWNEPRELPCDWGTHRIVWGNVGVSSVGSIKRVLESMGVGKGDRVWIDLHQGEYFSVTRALPATVEASAGTAWLAEHVGARPVEDDSENTAAVALALGLKADAPRRKILARFRHRSDSDAVDLLERLWM</sequence>
<reference evidence="6" key="1">
    <citation type="submission" date="2022-04" db="EMBL/GenBank/DDBJ databases">
        <title>Corynebacterium kalidii LD5P10.</title>
        <authorList>
            <person name="Sun J.Q."/>
        </authorList>
    </citation>
    <scope>NUCLEOTIDE SEQUENCE</scope>
    <source>
        <strain evidence="6">LD5P10</strain>
    </source>
</reference>
<proteinExistence type="predicted"/>
<dbReference type="InterPro" id="IPR013324">
    <property type="entry name" value="RNA_pol_sigma_r3/r4-like"/>
</dbReference>
<feature type="region of interest" description="Disordered" evidence="4">
    <location>
        <begin position="435"/>
        <end position="470"/>
    </location>
</feature>
<organism evidence="6 7">
    <name type="scientific">Corynebacterium kalidii</name>
    <dbReference type="NCBI Taxonomy" id="2931982"/>
    <lineage>
        <taxon>Bacteria</taxon>
        <taxon>Bacillati</taxon>
        <taxon>Actinomycetota</taxon>
        <taxon>Actinomycetes</taxon>
        <taxon>Mycobacteriales</taxon>
        <taxon>Corynebacteriaceae</taxon>
        <taxon>Corynebacterium</taxon>
    </lineage>
</organism>
<dbReference type="PROSITE" id="PS00716">
    <property type="entry name" value="SIGMA70_2"/>
    <property type="match status" value="1"/>
</dbReference>
<keyword evidence="7" id="KW-1185">Reference proteome</keyword>
<dbReference type="Gene3D" id="3.40.50.10190">
    <property type="entry name" value="BRCT domain"/>
    <property type="match status" value="1"/>
</dbReference>
<feature type="domain" description="RNA polymerase sigma-70" evidence="5">
    <location>
        <begin position="596"/>
        <end position="622"/>
    </location>
</feature>
<dbReference type="PRINTS" id="PR00046">
    <property type="entry name" value="SIGMA70FCT"/>
</dbReference>
<dbReference type="SUPFAM" id="SSF88659">
    <property type="entry name" value="Sigma3 and sigma4 domains of RNA polymerase sigma factors"/>
    <property type="match status" value="1"/>
</dbReference>
<dbReference type="InterPro" id="IPR036397">
    <property type="entry name" value="RNaseH_sf"/>
</dbReference>
<keyword evidence="2" id="KW-0378">Hydrolase</keyword>
<dbReference type="InterPro" id="IPR000943">
    <property type="entry name" value="RNA_pol_sigma70"/>
</dbReference>
<dbReference type="InterPro" id="IPR029024">
    <property type="entry name" value="TerB-like"/>
</dbReference>
<dbReference type="CDD" id="cd06127">
    <property type="entry name" value="DEDDh"/>
    <property type="match status" value="1"/>
</dbReference>